<accession>A0ABM1Q7N1</accession>
<evidence type="ECO:0000313" key="9">
    <source>
        <dbReference type="RefSeq" id="XP_019082769.1"/>
    </source>
</evidence>
<reference evidence="8" key="1">
    <citation type="journal article" date="2014" name="Nat. Commun.">
        <title>The emerging biofuel crop Camelina sativa retains a highly undifferentiated hexaploid genome structure.</title>
        <authorList>
            <person name="Kagale S."/>
            <person name="Koh C."/>
            <person name="Nixon J."/>
            <person name="Bollina V."/>
            <person name="Clarke W.E."/>
            <person name="Tuteja R."/>
            <person name="Spillane C."/>
            <person name="Robinson S.J."/>
            <person name="Links M.G."/>
            <person name="Clarke C."/>
            <person name="Higgins E.E."/>
            <person name="Huebert T."/>
            <person name="Sharpe A.G."/>
            <person name="Parkin I.A."/>
        </authorList>
    </citation>
    <scope>NUCLEOTIDE SEQUENCE [LARGE SCALE GENOMIC DNA]</scope>
    <source>
        <strain evidence="8">cv. DH55</strain>
    </source>
</reference>
<evidence type="ECO:0000256" key="5">
    <source>
        <dbReference type="ARBA" id="ARBA00022989"/>
    </source>
</evidence>
<name>A0ABM1Q7N1_CAMSA</name>
<evidence type="ECO:0000313" key="8">
    <source>
        <dbReference type="Proteomes" id="UP000694864"/>
    </source>
</evidence>
<evidence type="ECO:0000256" key="1">
    <source>
        <dbReference type="ARBA" id="ARBA00004162"/>
    </source>
</evidence>
<evidence type="ECO:0000256" key="4">
    <source>
        <dbReference type="ARBA" id="ARBA00022692"/>
    </source>
</evidence>
<keyword evidence="8" id="KW-1185">Reference proteome</keyword>
<dbReference type="InterPro" id="IPR012552">
    <property type="entry name" value="DVL"/>
</dbReference>
<keyword evidence="6" id="KW-0472">Membrane</keyword>
<dbReference type="RefSeq" id="XP_019082769.1">
    <property type="nucleotide sequence ID" value="XM_019227224.1"/>
</dbReference>
<evidence type="ECO:0000256" key="6">
    <source>
        <dbReference type="ARBA" id="ARBA00023136"/>
    </source>
</evidence>
<keyword evidence="5" id="KW-1133">Transmembrane helix</keyword>
<evidence type="ECO:0000256" key="7">
    <source>
        <dbReference type="ARBA" id="ARBA00024340"/>
    </source>
</evidence>
<dbReference type="Pfam" id="PF08137">
    <property type="entry name" value="DVL"/>
    <property type="match status" value="1"/>
</dbReference>
<reference evidence="9" key="2">
    <citation type="submission" date="2025-08" db="UniProtKB">
        <authorList>
            <consortium name="RefSeq"/>
        </authorList>
    </citation>
    <scope>IDENTIFICATION</scope>
    <source>
        <tissue evidence="9">Leaf</tissue>
    </source>
</reference>
<keyword evidence="4" id="KW-0812">Transmembrane</keyword>
<sequence>MRANFIYELWLMGSNNKDLQRQGKNNKLLTPSRSLKETRSRLYIIRRCLVMLLCWREPRE</sequence>
<gene>
    <name evidence="9" type="primary">LOC109125521</name>
</gene>
<keyword evidence="2" id="KW-0217">Developmental protein</keyword>
<comment type="similarity">
    <text evidence="7">Belongs to the DVL/RTFL small polypeptides family.</text>
</comment>
<protein>
    <submittedName>
        <fullName evidence="9">Uncharacterized protein LOC109125521</fullName>
    </submittedName>
</protein>
<proteinExistence type="inferred from homology"/>
<dbReference type="GeneID" id="109125521"/>
<dbReference type="Proteomes" id="UP000694864">
    <property type="component" value="Chromosome 7"/>
</dbReference>
<comment type="subcellular location">
    <subcellularLocation>
        <location evidence="1">Cell membrane</location>
        <topology evidence="1">Single-pass membrane protein</topology>
    </subcellularLocation>
</comment>
<organism evidence="8 9">
    <name type="scientific">Camelina sativa</name>
    <name type="common">False flax</name>
    <name type="synonym">Myagrum sativum</name>
    <dbReference type="NCBI Taxonomy" id="90675"/>
    <lineage>
        <taxon>Eukaryota</taxon>
        <taxon>Viridiplantae</taxon>
        <taxon>Streptophyta</taxon>
        <taxon>Embryophyta</taxon>
        <taxon>Tracheophyta</taxon>
        <taxon>Spermatophyta</taxon>
        <taxon>Magnoliopsida</taxon>
        <taxon>eudicotyledons</taxon>
        <taxon>Gunneridae</taxon>
        <taxon>Pentapetalae</taxon>
        <taxon>rosids</taxon>
        <taxon>malvids</taxon>
        <taxon>Brassicales</taxon>
        <taxon>Brassicaceae</taxon>
        <taxon>Camelineae</taxon>
        <taxon>Camelina</taxon>
    </lineage>
</organism>
<evidence type="ECO:0000256" key="3">
    <source>
        <dbReference type="ARBA" id="ARBA00022475"/>
    </source>
</evidence>
<keyword evidence="3" id="KW-1003">Cell membrane</keyword>
<evidence type="ECO:0000256" key="2">
    <source>
        <dbReference type="ARBA" id="ARBA00022473"/>
    </source>
</evidence>